<feature type="transmembrane region" description="Helical" evidence="1">
    <location>
        <begin position="20"/>
        <end position="43"/>
    </location>
</feature>
<dbReference type="Pfam" id="PF04028">
    <property type="entry name" value="DUF374"/>
    <property type="match status" value="1"/>
</dbReference>
<dbReference type="Proteomes" id="UP000326354">
    <property type="component" value="Chromosome"/>
</dbReference>
<feature type="domain" description="DUF374" evidence="2">
    <location>
        <begin position="78"/>
        <end position="146"/>
    </location>
</feature>
<keyword evidence="4" id="KW-1185">Reference proteome</keyword>
<dbReference type="KEGG" id="uam:UABAM_03193"/>
<keyword evidence="1" id="KW-0472">Membrane</keyword>
<evidence type="ECO:0000259" key="2">
    <source>
        <dbReference type="Pfam" id="PF04028"/>
    </source>
</evidence>
<keyword evidence="1" id="KW-0812">Transmembrane</keyword>
<organism evidence="3 4">
    <name type="scientific">Uabimicrobium amorphum</name>
    <dbReference type="NCBI Taxonomy" id="2596890"/>
    <lineage>
        <taxon>Bacteria</taxon>
        <taxon>Pseudomonadati</taxon>
        <taxon>Planctomycetota</taxon>
        <taxon>Candidatus Uabimicrobiia</taxon>
        <taxon>Candidatus Uabimicrobiales</taxon>
        <taxon>Candidatus Uabimicrobiaceae</taxon>
        <taxon>Candidatus Uabimicrobium</taxon>
    </lineage>
</organism>
<evidence type="ECO:0000313" key="4">
    <source>
        <dbReference type="Proteomes" id="UP000326354"/>
    </source>
</evidence>
<evidence type="ECO:0000256" key="1">
    <source>
        <dbReference type="SAM" id="Phobius"/>
    </source>
</evidence>
<reference evidence="3 4" key="1">
    <citation type="submission" date="2019-08" db="EMBL/GenBank/DDBJ databases">
        <title>Complete genome sequence of Candidatus Uab amorphum.</title>
        <authorList>
            <person name="Shiratori T."/>
            <person name="Suzuki S."/>
            <person name="Kakizawa Y."/>
            <person name="Ishida K."/>
        </authorList>
    </citation>
    <scope>NUCLEOTIDE SEQUENCE [LARGE SCALE GENOMIC DNA]</scope>
    <source>
        <strain evidence="3 4">SRT547</strain>
    </source>
</reference>
<dbReference type="AlphaFoldDB" id="A0A5S9IP19"/>
<name>A0A5S9IP19_UABAM</name>
<gene>
    <name evidence="3" type="ORF">UABAM_03193</name>
</gene>
<keyword evidence="1" id="KW-1133">Transmembrane helix</keyword>
<dbReference type="InterPro" id="IPR007172">
    <property type="entry name" value="DUF374"/>
</dbReference>
<evidence type="ECO:0000313" key="3">
    <source>
        <dbReference type="EMBL" id="BBM84832.1"/>
    </source>
</evidence>
<dbReference type="RefSeq" id="WP_151968961.1">
    <property type="nucleotide sequence ID" value="NZ_AP019860.1"/>
</dbReference>
<proteinExistence type="predicted"/>
<dbReference type="CDD" id="cd07983">
    <property type="entry name" value="LPLAT_DUF374-like"/>
    <property type="match status" value="1"/>
</dbReference>
<sequence>MSSRVCNMKKTLRIPWWEKILLAIIPPIVAGLMKLLCLTYRIVHIEGDRRKILEKHGGRAVFCTWHQRMFYHFHFFGSLHVTMMISASKDGEWASKIAHWLGFKCVRGSTRKKNVDKGGKNAMEQLIEMVKQGESAGMLVDGPTGPERKVKIGSILIAQQTGAPLLSEMWGCKSAWVVKSWDRYLIPKPFTKVYVIHGEPIYVPKDASREELEEIRLHLEKIMNEDVKKCDEHFGKDW</sequence>
<dbReference type="EMBL" id="AP019860">
    <property type="protein sequence ID" value="BBM84832.1"/>
    <property type="molecule type" value="Genomic_DNA"/>
</dbReference>
<dbReference type="OrthoDB" id="9810508at2"/>
<accession>A0A5S9IP19</accession>
<protein>
    <recommendedName>
        <fullName evidence="2">DUF374 domain-containing protein</fullName>
    </recommendedName>
</protein>